<sequence length="229" mass="25722">MTAGKLRIAMLSVHSCPVGNPGAKDTGGMSVYIRELACELGKQGLLVDIYTRLHAPRDKRTMQLGQNARLIHLRAGEGKDIHKLAVYSYLPDFACNVENSRKREHIRYDLVFSHYWLSGWVGTYLQRWWNVPHITMFHTLGAVKNAVGIGEDEPELRIEAERDLAGSCHRIVTATEKEKDELIRHYGASPEKISVVPCGVNLDLFRPIDKESARQQLGFGDGKIILFVG</sequence>
<dbReference type="Pfam" id="PF13439">
    <property type="entry name" value="Glyco_transf_4"/>
    <property type="match status" value="1"/>
</dbReference>
<dbReference type="Gene3D" id="3.40.50.2000">
    <property type="entry name" value="Glycogen Phosphorylase B"/>
    <property type="match status" value="1"/>
</dbReference>
<dbReference type="SUPFAM" id="SSF53756">
    <property type="entry name" value="UDP-Glycosyltransferase/glycogen phosphorylase"/>
    <property type="match status" value="1"/>
</dbReference>
<dbReference type="InterPro" id="IPR028098">
    <property type="entry name" value="Glyco_trans_4-like_N"/>
</dbReference>
<evidence type="ECO:0000259" key="1">
    <source>
        <dbReference type="Pfam" id="PF13439"/>
    </source>
</evidence>
<name>X1IFI7_9ZZZZ</name>
<evidence type="ECO:0000313" key="2">
    <source>
        <dbReference type="EMBL" id="GAH64889.1"/>
    </source>
</evidence>
<reference evidence="2" key="1">
    <citation type="journal article" date="2014" name="Front. Microbiol.">
        <title>High frequency of phylogenetically diverse reductive dehalogenase-homologous genes in deep subseafloor sedimentary metagenomes.</title>
        <authorList>
            <person name="Kawai M."/>
            <person name="Futagami T."/>
            <person name="Toyoda A."/>
            <person name="Takaki Y."/>
            <person name="Nishi S."/>
            <person name="Hori S."/>
            <person name="Arai W."/>
            <person name="Tsubouchi T."/>
            <person name="Morono Y."/>
            <person name="Uchiyama I."/>
            <person name="Ito T."/>
            <person name="Fujiyama A."/>
            <person name="Inagaki F."/>
            <person name="Takami H."/>
        </authorList>
    </citation>
    <scope>NUCLEOTIDE SEQUENCE</scope>
    <source>
        <strain evidence="2">Expedition CK06-06</strain>
    </source>
</reference>
<comment type="caution">
    <text evidence="2">The sequence shown here is derived from an EMBL/GenBank/DDBJ whole genome shotgun (WGS) entry which is preliminary data.</text>
</comment>
<feature type="non-terminal residue" evidence="2">
    <location>
        <position position="229"/>
    </location>
</feature>
<gene>
    <name evidence="2" type="ORF">S03H2_44662</name>
</gene>
<accession>X1IFI7</accession>
<proteinExistence type="predicted"/>
<dbReference type="AlphaFoldDB" id="X1IFI7"/>
<dbReference type="EMBL" id="BARU01027943">
    <property type="protein sequence ID" value="GAH64889.1"/>
    <property type="molecule type" value="Genomic_DNA"/>
</dbReference>
<feature type="domain" description="Glycosyltransferase subfamily 4-like N-terminal" evidence="1">
    <location>
        <begin position="27"/>
        <end position="203"/>
    </location>
</feature>
<organism evidence="2">
    <name type="scientific">marine sediment metagenome</name>
    <dbReference type="NCBI Taxonomy" id="412755"/>
    <lineage>
        <taxon>unclassified sequences</taxon>
        <taxon>metagenomes</taxon>
        <taxon>ecological metagenomes</taxon>
    </lineage>
</organism>
<protein>
    <recommendedName>
        <fullName evidence="1">Glycosyltransferase subfamily 4-like N-terminal domain-containing protein</fullName>
    </recommendedName>
</protein>